<evidence type="ECO:0000256" key="5">
    <source>
        <dbReference type="RuleBase" id="RU003693"/>
    </source>
</evidence>
<comment type="caution">
    <text evidence="7">The sequence shown here is derived from an EMBL/GenBank/DDBJ whole genome shotgun (WGS) entry which is preliminary data.</text>
</comment>
<dbReference type="Gene3D" id="3.40.640.10">
    <property type="entry name" value="Type I PLP-dependent aspartate aminotransferase-like (Major domain)"/>
    <property type="match status" value="1"/>
</dbReference>
<dbReference type="Proteomes" id="UP000251889">
    <property type="component" value="Unassembled WGS sequence"/>
</dbReference>
<dbReference type="OrthoDB" id="9807157at2"/>
<accession>A0A364XWS2</accession>
<feature type="domain" description="Aminotransferase class I/classII large" evidence="6">
    <location>
        <begin position="45"/>
        <end position="393"/>
    </location>
</feature>
<proteinExistence type="inferred from homology"/>
<comment type="cofactor">
    <cofactor evidence="1 5">
        <name>pyridoxal 5'-phosphate</name>
        <dbReference type="ChEBI" id="CHEBI:597326"/>
    </cofactor>
</comment>
<dbReference type="InterPro" id="IPR015422">
    <property type="entry name" value="PyrdxlP-dep_Trfase_small"/>
</dbReference>
<sequence>MVDLFDKLKMEAGPLAKYSHLPDDYFFFPKLEGEIGPHMKFNGKEVLNWSLNNYLGLANHPEVRKTDADAAAKYGMGLPMGARMMSGNSLNHLELERQLAEFEKKEDVMLLNFGYQGVVSIIDALVDRKDVIVYDAESHACIIDGVRLHMGKRFVYLHNDMDSLEKQLQRATKLAEETGGGILVITEGVFGMSGKQGDLKGVAELKKKYKFRLFVDDAHGFGTMGKTGAGCGEEQGVQDQVDLYFSTFAKSMASIGAFVAGPKNIIKYLRYSVRSQIYAKSLPMPLVVGALKRLELLKTQPELKANLWKIVNAMQNGLKERGFNIGSTSSPVTPVLFKGGVGEAANMAMDLRENFGIFCSVVIYPVVPKDVIMFRIIPTAVHTLDDVNRTLEAFSKLKTKLDSGFYKEEVLVSVTKGV</sequence>
<reference evidence="7 8" key="1">
    <citation type="submission" date="2018-06" db="EMBL/GenBank/DDBJ databases">
        <title>Chryseolinea flavus sp. nov., a member of the phylum Bacteroidetes isolated from soil.</title>
        <authorList>
            <person name="Li Y."/>
            <person name="Wang J."/>
        </authorList>
    </citation>
    <scope>NUCLEOTIDE SEQUENCE [LARGE SCALE GENOMIC DNA]</scope>
    <source>
        <strain evidence="7 8">SDU1-6</strain>
    </source>
</reference>
<dbReference type="PROSITE" id="PS00599">
    <property type="entry name" value="AA_TRANSFER_CLASS_2"/>
    <property type="match status" value="1"/>
</dbReference>
<comment type="pathway">
    <text evidence="2">Lipid metabolism.</text>
</comment>
<dbReference type="AlphaFoldDB" id="A0A364XWS2"/>
<dbReference type="PANTHER" id="PTHR13693">
    <property type="entry name" value="CLASS II AMINOTRANSFERASE/8-AMINO-7-OXONONANOATE SYNTHASE"/>
    <property type="match status" value="1"/>
</dbReference>
<evidence type="ECO:0000256" key="4">
    <source>
        <dbReference type="ARBA" id="ARBA00022898"/>
    </source>
</evidence>
<dbReference type="GO" id="GO:0030170">
    <property type="term" value="F:pyridoxal phosphate binding"/>
    <property type="evidence" value="ECO:0007669"/>
    <property type="project" value="InterPro"/>
</dbReference>
<dbReference type="InterPro" id="IPR015424">
    <property type="entry name" value="PyrdxlP-dep_Trfase"/>
</dbReference>
<evidence type="ECO:0000313" key="7">
    <source>
        <dbReference type="EMBL" id="RAV97856.1"/>
    </source>
</evidence>
<dbReference type="Gene3D" id="3.90.1150.10">
    <property type="entry name" value="Aspartate Aminotransferase, domain 1"/>
    <property type="match status" value="1"/>
</dbReference>
<evidence type="ECO:0000256" key="3">
    <source>
        <dbReference type="ARBA" id="ARBA00022679"/>
    </source>
</evidence>
<evidence type="ECO:0000256" key="1">
    <source>
        <dbReference type="ARBA" id="ARBA00001933"/>
    </source>
</evidence>
<dbReference type="InterPro" id="IPR050087">
    <property type="entry name" value="AON_synthase_class-II"/>
</dbReference>
<keyword evidence="3 7" id="KW-0808">Transferase</keyword>
<dbReference type="Pfam" id="PF00155">
    <property type="entry name" value="Aminotran_1_2"/>
    <property type="match status" value="1"/>
</dbReference>
<evidence type="ECO:0000313" key="8">
    <source>
        <dbReference type="Proteomes" id="UP000251889"/>
    </source>
</evidence>
<keyword evidence="4 5" id="KW-0663">Pyridoxal phosphate</keyword>
<dbReference type="RefSeq" id="WP_112750012.1">
    <property type="nucleotide sequence ID" value="NZ_QMFY01000026.1"/>
</dbReference>
<gene>
    <name evidence="7" type="ORF">DQQ10_26585</name>
</gene>
<keyword evidence="8" id="KW-1185">Reference proteome</keyword>
<evidence type="ECO:0000259" key="6">
    <source>
        <dbReference type="Pfam" id="PF00155"/>
    </source>
</evidence>
<name>A0A364XWS2_9BACT</name>
<keyword evidence="7" id="KW-0032">Aminotransferase</keyword>
<dbReference type="InterPro" id="IPR001917">
    <property type="entry name" value="Aminotrans_II_pyridoxalP_BS"/>
</dbReference>
<dbReference type="GO" id="GO:0008483">
    <property type="term" value="F:transaminase activity"/>
    <property type="evidence" value="ECO:0007669"/>
    <property type="project" value="UniProtKB-KW"/>
</dbReference>
<dbReference type="SUPFAM" id="SSF53383">
    <property type="entry name" value="PLP-dependent transferases"/>
    <property type="match status" value="1"/>
</dbReference>
<dbReference type="EMBL" id="QMFY01000026">
    <property type="protein sequence ID" value="RAV97856.1"/>
    <property type="molecule type" value="Genomic_DNA"/>
</dbReference>
<protein>
    <submittedName>
        <fullName evidence="7">Pyridoxal phosphate-dependent aminotransferase family protein</fullName>
    </submittedName>
</protein>
<comment type="similarity">
    <text evidence="5">Belongs to the class-II pyridoxal-phosphate-dependent aminotransferase family.</text>
</comment>
<dbReference type="InterPro" id="IPR004839">
    <property type="entry name" value="Aminotransferase_I/II_large"/>
</dbReference>
<evidence type="ECO:0000256" key="2">
    <source>
        <dbReference type="ARBA" id="ARBA00005189"/>
    </source>
</evidence>
<organism evidence="7 8">
    <name type="scientific">Pseudochryseolinea flava</name>
    <dbReference type="NCBI Taxonomy" id="2059302"/>
    <lineage>
        <taxon>Bacteria</taxon>
        <taxon>Pseudomonadati</taxon>
        <taxon>Bacteroidota</taxon>
        <taxon>Cytophagia</taxon>
        <taxon>Cytophagales</taxon>
        <taxon>Fulvivirgaceae</taxon>
        <taxon>Pseudochryseolinea</taxon>
    </lineage>
</organism>
<dbReference type="InterPro" id="IPR015421">
    <property type="entry name" value="PyrdxlP-dep_Trfase_major"/>
</dbReference>